<dbReference type="CDD" id="cd00371">
    <property type="entry name" value="HMA"/>
    <property type="match status" value="1"/>
</dbReference>
<accession>A0A9D1TE27</accession>
<name>A0A9D1TE27_9FIRM</name>
<dbReference type="SUPFAM" id="SSF55008">
    <property type="entry name" value="HMA, heavy metal-associated domain"/>
    <property type="match status" value="1"/>
</dbReference>
<proteinExistence type="predicted"/>
<sequence length="84" mass="9391">MIQYTIGIDGMVCSMCEAHINQAIRREFPVKKVTSSHSKGQTQIVSESTLDEDALRKVISATGYRVLSVQAAPYEKKGLFPFRK</sequence>
<gene>
    <name evidence="1" type="ORF">IAA64_12695</name>
</gene>
<organism evidence="1 2">
    <name type="scientific">Candidatus Ornithocaccomicrobium faecavium</name>
    <dbReference type="NCBI Taxonomy" id="2840890"/>
    <lineage>
        <taxon>Bacteria</taxon>
        <taxon>Bacillati</taxon>
        <taxon>Bacillota</taxon>
        <taxon>Clostridia</taxon>
        <taxon>Candidatus Ornithocaccomicrobium</taxon>
    </lineage>
</organism>
<dbReference type="InterPro" id="IPR036163">
    <property type="entry name" value="HMA_dom_sf"/>
</dbReference>
<comment type="caution">
    <text evidence="1">The sequence shown here is derived from an EMBL/GenBank/DDBJ whole genome shotgun (WGS) entry which is preliminary data.</text>
</comment>
<evidence type="ECO:0000313" key="1">
    <source>
        <dbReference type="EMBL" id="HIV28813.1"/>
    </source>
</evidence>
<protein>
    <submittedName>
        <fullName evidence="1">Copper resistance protein CopZ</fullName>
    </submittedName>
</protein>
<reference evidence="1" key="2">
    <citation type="journal article" date="2021" name="PeerJ">
        <title>Extensive microbial diversity within the chicken gut microbiome revealed by metagenomics and culture.</title>
        <authorList>
            <person name="Gilroy R."/>
            <person name="Ravi A."/>
            <person name="Getino M."/>
            <person name="Pursley I."/>
            <person name="Horton D.L."/>
            <person name="Alikhan N.F."/>
            <person name="Baker D."/>
            <person name="Gharbi K."/>
            <person name="Hall N."/>
            <person name="Watson M."/>
            <person name="Adriaenssens E.M."/>
            <person name="Foster-Nyarko E."/>
            <person name="Jarju S."/>
            <person name="Secka A."/>
            <person name="Antonio M."/>
            <person name="Oren A."/>
            <person name="Chaudhuri R.R."/>
            <person name="La Ragione R."/>
            <person name="Hildebrand F."/>
            <person name="Pallen M.J."/>
        </authorList>
    </citation>
    <scope>NUCLEOTIDE SEQUENCE</scope>
    <source>
        <strain evidence="1">CHK183-6373</strain>
    </source>
</reference>
<dbReference type="GO" id="GO:0046872">
    <property type="term" value="F:metal ion binding"/>
    <property type="evidence" value="ECO:0007669"/>
    <property type="project" value="InterPro"/>
</dbReference>
<dbReference type="InterPro" id="IPR006121">
    <property type="entry name" value="HMA_dom"/>
</dbReference>
<dbReference type="Proteomes" id="UP000886884">
    <property type="component" value="Unassembled WGS sequence"/>
</dbReference>
<reference evidence="1" key="1">
    <citation type="submission" date="2020-10" db="EMBL/GenBank/DDBJ databases">
        <authorList>
            <person name="Gilroy R."/>
        </authorList>
    </citation>
    <scope>NUCLEOTIDE SEQUENCE</scope>
    <source>
        <strain evidence="1">CHK183-6373</strain>
    </source>
</reference>
<evidence type="ECO:0000313" key="2">
    <source>
        <dbReference type="Proteomes" id="UP000886884"/>
    </source>
</evidence>
<dbReference type="EMBL" id="DVOT01000231">
    <property type="protein sequence ID" value="HIV28813.1"/>
    <property type="molecule type" value="Genomic_DNA"/>
</dbReference>
<dbReference type="Gene3D" id="3.30.70.100">
    <property type="match status" value="1"/>
</dbReference>
<dbReference type="AlphaFoldDB" id="A0A9D1TE27"/>